<evidence type="ECO:0000313" key="4">
    <source>
        <dbReference type="EMBL" id="OQV14709.1"/>
    </source>
</evidence>
<protein>
    <submittedName>
        <fullName evidence="4">Uncharacterized protein</fullName>
    </submittedName>
</protein>
<keyword evidence="5" id="KW-1185">Reference proteome</keyword>
<evidence type="ECO:0000256" key="3">
    <source>
        <dbReference type="SAM" id="SignalP"/>
    </source>
</evidence>
<feature type="chain" id="PRO_5013139566" evidence="3">
    <location>
        <begin position="36"/>
        <end position="384"/>
    </location>
</feature>
<feature type="region of interest" description="Disordered" evidence="1">
    <location>
        <begin position="87"/>
        <end position="117"/>
    </location>
</feature>
<feature type="transmembrane region" description="Helical" evidence="2">
    <location>
        <begin position="327"/>
        <end position="345"/>
    </location>
</feature>
<sequence length="384" mass="38633">MGILPWRLSPANLSGIGMILLLLLSLTFVIQSGQAAPAAIPLASSPAPLKGGNASELMEPQAVSIVASAVGSAALKGPDTLPTAAVDAGPTAAPKSKIQSPAVAHTASENPQGTTDKPMVVRAATGTSTTAIAGGAASVPGMDGPTKPNLLPELAKIDVPVTDSIIAPSNASTVGASIAAAKDATTSSPPSSGSTTSTLTTVAAAEPVKQPDVAPVPLVGETPPPASEVTSPSGKVTKKDKGPSIHSIDPDAEENEEESDGEMGRSDGEGGDGPPDGRSFGGSGAIKGKTGRDGRPPIKHVEIPIGGGPAVKTKHGEGEEDGEDGGYLHYVMFLLVVGALVFGFIRRKRILAFVIEGRRSDGRRRGAGGSSSTYRKLKTNSDEE</sequence>
<feature type="compositionally biased region" description="Gly residues" evidence="1">
    <location>
        <begin position="271"/>
        <end position="285"/>
    </location>
</feature>
<dbReference type="EMBL" id="MTYJ01000100">
    <property type="protein sequence ID" value="OQV14709.1"/>
    <property type="molecule type" value="Genomic_DNA"/>
</dbReference>
<feature type="compositionally biased region" description="Basic and acidic residues" evidence="1">
    <location>
        <begin position="290"/>
        <end position="302"/>
    </location>
</feature>
<keyword evidence="3" id="KW-0732">Signal</keyword>
<feature type="region of interest" description="Disordered" evidence="1">
    <location>
        <begin position="361"/>
        <end position="384"/>
    </location>
</feature>
<evidence type="ECO:0000313" key="5">
    <source>
        <dbReference type="Proteomes" id="UP000192578"/>
    </source>
</evidence>
<proteinExistence type="predicted"/>
<feature type="region of interest" description="Disordered" evidence="1">
    <location>
        <begin position="205"/>
        <end position="322"/>
    </location>
</feature>
<evidence type="ECO:0000256" key="2">
    <source>
        <dbReference type="SAM" id="Phobius"/>
    </source>
</evidence>
<keyword evidence="2" id="KW-0472">Membrane</keyword>
<keyword evidence="2" id="KW-0812">Transmembrane</keyword>
<feature type="compositionally biased region" description="Acidic residues" evidence="1">
    <location>
        <begin position="250"/>
        <end position="261"/>
    </location>
</feature>
<dbReference type="AlphaFoldDB" id="A0A1W0WHP0"/>
<gene>
    <name evidence="4" type="ORF">BV898_11082</name>
</gene>
<name>A0A1W0WHP0_HYPEX</name>
<dbReference type="Proteomes" id="UP000192578">
    <property type="component" value="Unassembled WGS sequence"/>
</dbReference>
<keyword evidence="2" id="KW-1133">Transmembrane helix</keyword>
<accession>A0A1W0WHP0</accession>
<comment type="caution">
    <text evidence="4">The sequence shown here is derived from an EMBL/GenBank/DDBJ whole genome shotgun (WGS) entry which is preliminary data.</text>
</comment>
<reference evidence="5" key="1">
    <citation type="submission" date="2017-01" db="EMBL/GenBank/DDBJ databases">
        <title>Comparative genomics of anhydrobiosis in the tardigrade Hypsibius dujardini.</title>
        <authorList>
            <person name="Yoshida Y."/>
            <person name="Koutsovoulos G."/>
            <person name="Laetsch D."/>
            <person name="Stevens L."/>
            <person name="Kumar S."/>
            <person name="Horikawa D."/>
            <person name="Ishino K."/>
            <person name="Komine S."/>
            <person name="Tomita M."/>
            <person name="Blaxter M."/>
            <person name="Arakawa K."/>
        </authorList>
    </citation>
    <scope>NUCLEOTIDE SEQUENCE [LARGE SCALE GENOMIC DNA]</scope>
    <source>
        <strain evidence="5">Z151</strain>
    </source>
</reference>
<organism evidence="4 5">
    <name type="scientific">Hypsibius exemplaris</name>
    <name type="common">Freshwater tardigrade</name>
    <dbReference type="NCBI Taxonomy" id="2072580"/>
    <lineage>
        <taxon>Eukaryota</taxon>
        <taxon>Metazoa</taxon>
        <taxon>Ecdysozoa</taxon>
        <taxon>Tardigrada</taxon>
        <taxon>Eutardigrada</taxon>
        <taxon>Parachela</taxon>
        <taxon>Hypsibioidea</taxon>
        <taxon>Hypsibiidae</taxon>
        <taxon>Hypsibius</taxon>
    </lineage>
</organism>
<feature type="signal peptide" evidence="3">
    <location>
        <begin position="1"/>
        <end position="35"/>
    </location>
</feature>
<evidence type="ECO:0000256" key="1">
    <source>
        <dbReference type="SAM" id="MobiDB-lite"/>
    </source>
</evidence>